<gene>
    <name evidence="2" type="ordered locus">MTR_6g464110</name>
</gene>
<dbReference type="HOGENOM" id="CLU_2725963_0_0_1"/>
<evidence type="ECO:0000313" key="4">
    <source>
        <dbReference type="Proteomes" id="UP000002051"/>
    </source>
</evidence>
<evidence type="ECO:0000313" key="2">
    <source>
        <dbReference type="EMBL" id="KEH26535.1"/>
    </source>
</evidence>
<protein>
    <submittedName>
        <fullName evidence="2 3">Uncharacterized protein</fullName>
    </submittedName>
</protein>
<dbReference type="AlphaFoldDB" id="A0A072UL15"/>
<dbReference type="EnsemblPlants" id="KEH26535">
    <property type="protein sequence ID" value="KEH26535"/>
    <property type="gene ID" value="MTR_6g464110"/>
</dbReference>
<name>A0A072UL15_MEDTR</name>
<accession>A0A072UL15</accession>
<reference evidence="2 4" key="2">
    <citation type="journal article" date="2014" name="BMC Genomics">
        <title>An improved genome release (version Mt4.0) for the model legume Medicago truncatula.</title>
        <authorList>
            <person name="Tang H."/>
            <person name="Krishnakumar V."/>
            <person name="Bidwell S."/>
            <person name="Rosen B."/>
            <person name="Chan A."/>
            <person name="Zhou S."/>
            <person name="Gentzbittel L."/>
            <person name="Childs K.L."/>
            <person name="Yandell M."/>
            <person name="Gundlach H."/>
            <person name="Mayer K.F."/>
            <person name="Schwartz D.C."/>
            <person name="Town C.D."/>
        </authorList>
    </citation>
    <scope>GENOME REANNOTATION</scope>
    <source>
        <strain evidence="2">A17</strain>
        <strain evidence="3 4">cv. Jemalong A17</strain>
    </source>
</reference>
<proteinExistence type="predicted"/>
<sequence length="66" mass="7346">MSKEVETDFQQEDSRGKWTPNYEGSCARTFTTMDGDKLALPMNAGAVKKYSVKNKSSISRKPEKAA</sequence>
<reference evidence="3" key="3">
    <citation type="submission" date="2015-04" db="UniProtKB">
        <authorList>
            <consortium name="EnsemblPlants"/>
        </authorList>
    </citation>
    <scope>IDENTIFICATION</scope>
    <source>
        <strain evidence="3">cv. Jemalong A17</strain>
    </source>
</reference>
<keyword evidence="4" id="KW-1185">Reference proteome</keyword>
<feature type="compositionally biased region" description="Basic and acidic residues" evidence="1">
    <location>
        <begin position="1"/>
        <end position="16"/>
    </location>
</feature>
<feature type="region of interest" description="Disordered" evidence="1">
    <location>
        <begin position="1"/>
        <end position="21"/>
    </location>
</feature>
<evidence type="ECO:0000313" key="3">
    <source>
        <dbReference type="EnsemblPlants" id="KEH26535"/>
    </source>
</evidence>
<dbReference type="Proteomes" id="UP000002051">
    <property type="component" value="Chromosome 6"/>
</dbReference>
<organism evidence="2 4">
    <name type="scientific">Medicago truncatula</name>
    <name type="common">Barrel medic</name>
    <name type="synonym">Medicago tribuloides</name>
    <dbReference type="NCBI Taxonomy" id="3880"/>
    <lineage>
        <taxon>Eukaryota</taxon>
        <taxon>Viridiplantae</taxon>
        <taxon>Streptophyta</taxon>
        <taxon>Embryophyta</taxon>
        <taxon>Tracheophyta</taxon>
        <taxon>Spermatophyta</taxon>
        <taxon>Magnoliopsida</taxon>
        <taxon>eudicotyledons</taxon>
        <taxon>Gunneridae</taxon>
        <taxon>Pentapetalae</taxon>
        <taxon>rosids</taxon>
        <taxon>fabids</taxon>
        <taxon>Fabales</taxon>
        <taxon>Fabaceae</taxon>
        <taxon>Papilionoideae</taxon>
        <taxon>50 kb inversion clade</taxon>
        <taxon>NPAAA clade</taxon>
        <taxon>Hologalegina</taxon>
        <taxon>IRL clade</taxon>
        <taxon>Trifolieae</taxon>
        <taxon>Medicago</taxon>
    </lineage>
</organism>
<evidence type="ECO:0000256" key="1">
    <source>
        <dbReference type="SAM" id="MobiDB-lite"/>
    </source>
</evidence>
<reference evidence="2 4" key="1">
    <citation type="journal article" date="2011" name="Nature">
        <title>The Medicago genome provides insight into the evolution of rhizobial symbioses.</title>
        <authorList>
            <person name="Young N.D."/>
            <person name="Debelle F."/>
            <person name="Oldroyd G.E."/>
            <person name="Geurts R."/>
            <person name="Cannon S.B."/>
            <person name="Udvardi M.K."/>
            <person name="Benedito V.A."/>
            <person name="Mayer K.F."/>
            <person name="Gouzy J."/>
            <person name="Schoof H."/>
            <person name="Van de Peer Y."/>
            <person name="Proost S."/>
            <person name="Cook D.R."/>
            <person name="Meyers B.C."/>
            <person name="Spannagl M."/>
            <person name="Cheung F."/>
            <person name="De Mita S."/>
            <person name="Krishnakumar V."/>
            <person name="Gundlach H."/>
            <person name="Zhou S."/>
            <person name="Mudge J."/>
            <person name="Bharti A.K."/>
            <person name="Murray J.D."/>
            <person name="Naoumkina M.A."/>
            <person name="Rosen B."/>
            <person name="Silverstein K.A."/>
            <person name="Tang H."/>
            <person name="Rombauts S."/>
            <person name="Zhao P.X."/>
            <person name="Zhou P."/>
            <person name="Barbe V."/>
            <person name="Bardou P."/>
            <person name="Bechner M."/>
            <person name="Bellec A."/>
            <person name="Berger A."/>
            <person name="Berges H."/>
            <person name="Bidwell S."/>
            <person name="Bisseling T."/>
            <person name="Choisne N."/>
            <person name="Couloux A."/>
            <person name="Denny R."/>
            <person name="Deshpande S."/>
            <person name="Dai X."/>
            <person name="Doyle J.J."/>
            <person name="Dudez A.M."/>
            <person name="Farmer A.D."/>
            <person name="Fouteau S."/>
            <person name="Franken C."/>
            <person name="Gibelin C."/>
            <person name="Gish J."/>
            <person name="Goldstein S."/>
            <person name="Gonzalez A.J."/>
            <person name="Green P.J."/>
            <person name="Hallab A."/>
            <person name="Hartog M."/>
            <person name="Hua A."/>
            <person name="Humphray S.J."/>
            <person name="Jeong D.H."/>
            <person name="Jing Y."/>
            <person name="Jocker A."/>
            <person name="Kenton S.M."/>
            <person name="Kim D.J."/>
            <person name="Klee K."/>
            <person name="Lai H."/>
            <person name="Lang C."/>
            <person name="Lin S."/>
            <person name="Macmil S.L."/>
            <person name="Magdelenat G."/>
            <person name="Matthews L."/>
            <person name="McCorrison J."/>
            <person name="Monaghan E.L."/>
            <person name="Mun J.H."/>
            <person name="Najar F.Z."/>
            <person name="Nicholson C."/>
            <person name="Noirot C."/>
            <person name="O'Bleness M."/>
            <person name="Paule C.R."/>
            <person name="Poulain J."/>
            <person name="Prion F."/>
            <person name="Qin B."/>
            <person name="Qu C."/>
            <person name="Retzel E.F."/>
            <person name="Riddle C."/>
            <person name="Sallet E."/>
            <person name="Samain S."/>
            <person name="Samson N."/>
            <person name="Sanders I."/>
            <person name="Saurat O."/>
            <person name="Scarpelli C."/>
            <person name="Schiex T."/>
            <person name="Segurens B."/>
            <person name="Severin A.J."/>
            <person name="Sherrier D.J."/>
            <person name="Shi R."/>
            <person name="Sims S."/>
            <person name="Singer S.R."/>
            <person name="Sinharoy S."/>
            <person name="Sterck L."/>
            <person name="Viollet A."/>
            <person name="Wang B.B."/>
            <person name="Wang K."/>
            <person name="Wang M."/>
            <person name="Wang X."/>
            <person name="Warfsmann J."/>
            <person name="Weissenbach J."/>
            <person name="White D.D."/>
            <person name="White J.D."/>
            <person name="Wiley G.B."/>
            <person name="Wincker P."/>
            <person name="Xing Y."/>
            <person name="Yang L."/>
            <person name="Yao Z."/>
            <person name="Ying F."/>
            <person name="Zhai J."/>
            <person name="Zhou L."/>
            <person name="Zuber A."/>
            <person name="Denarie J."/>
            <person name="Dixon R.A."/>
            <person name="May G.D."/>
            <person name="Schwartz D.C."/>
            <person name="Rogers J."/>
            <person name="Quetier F."/>
            <person name="Town C.D."/>
            <person name="Roe B.A."/>
        </authorList>
    </citation>
    <scope>NUCLEOTIDE SEQUENCE [LARGE SCALE GENOMIC DNA]</scope>
    <source>
        <strain evidence="2">A17</strain>
        <strain evidence="3 4">cv. Jemalong A17</strain>
    </source>
</reference>
<dbReference type="EMBL" id="CM001222">
    <property type="protein sequence ID" value="KEH26535.1"/>
    <property type="molecule type" value="Genomic_DNA"/>
</dbReference>